<protein>
    <recommendedName>
        <fullName evidence="6">THAP-type domain-containing protein</fullName>
    </recommendedName>
</protein>
<dbReference type="AlphaFoldDB" id="A0A8C5CHD5"/>
<dbReference type="OMA" id="QWEVALW"/>
<keyword evidence="2 5" id="KW-0863">Zinc-finger</keyword>
<sequence>IGKCHHLNCNCSCLFSYSLRFPKAGDQRRKWEVALKRQGFAANDDTMLCSKHFKPEHFDRTGQTVRIRLGVVPSIFAFPAHLLKLCLSLSLL</sequence>
<dbReference type="InterPro" id="IPR026521">
    <property type="entry name" value="THAP2"/>
</dbReference>
<evidence type="ECO:0000259" key="6">
    <source>
        <dbReference type="PROSITE" id="PS50950"/>
    </source>
</evidence>
<reference evidence="7" key="2">
    <citation type="submission" date="2025-09" db="UniProtKB">
        <authorList>
            <consortium name="Ensembl"/>
        </authorList>
    </citation>
    <scope>IDENTIFICATION</scope>
</reference>
<dbReference type="Proteomes" id="UP000694546">
    <property type="component" value="Chromosome 2"/>
</dbReference>
<dbReference type="InterPro" id="IPR038441">
    <property type="entry name" value="THAP_Znf_sf"/>
</dbReference>
<accession>A0A8C5CHD5</accession>
<name>A0A8C5CHD5_GADMO</name>
<evidence type="ECO:0000256" key="4">
    <source>
        <dbReference type="ARBA" id="ARBA00023125"/>
    </source>
</evidence>
<dbReference type="Pfam" id="PF05485">
    <property type="entry name" value="THAP"/>
    <property type="match status" value="1"/>
</dbReference>
<evidence type="ECO:0000313" key="7">
    <source>
        <dbReference type="Ensembl" id="ENSGMOP00000060518.1"/>
    </source>
</evidence>
<feature type="domain" description="THAP-type" evidence="6">
    <location>
        <begin position="1"/>
        <end position="76"/>
    </location>
</feature>
<evidence type="ECO:0000313" key="8">
    <source>
        <dbReference type="Proteomes" id="UP000694546"/>
    </source>
</evidence>
<evidence type="ECO:0000256" key="3">
    <source>
        <dbReference type="ARBA" id="ARBA00022833"/>
    </source>
</evidence>
<dbReference type="Gene3D" id="6.20.210.20">
    <property type="entry name" value="THAP domain"/>
    <property type="match status" value="1"/>
</dbReference>
<evidence type="ECO:0000256" key="2">
    <source>
        <dbReference type="ARBA" id="ARBA00022771"/>
    </source>
</evidence>
<organism evidence="7 8">
    <name type="scientific">Gadus morhua</name>
    <name type="common">Atlantic cod</name>
    <dbReference type="NCBI Taxonomy" id="8049"/>
    <lineage>
        <taxon>Eukaryota</taxon>
        <taxon>Metazoa</taxon>
        <taxon>Chordata</taxon>
        <taxon>Craniata</taxon>
        <taxon>Vertebrata</taxon>
        <taxon>Euteleostomi</taxon>
        <taxon>Actinopterygii</taxon>
        <taxon>Neopterygii</taxon>
        <taxon>Teleostei</taxon>
        <taxon>Neoteleostei</taxon>
        <taxon>Acanthomorphata</taxon>
        <taxon>Zeiogadaria</taxon>
        <taxon>Gadariae</taxon>
        <taxon>Gadiformes</taxon>
        <taxon>Gadoidei</taxon>
        <taxon>Gadidae</taxon>
        <taxon>Gadus</taxon>
    </lineage>
</organism>
<dbReference type="SMART" id="SM00980">
    <property type="entry name" value="THAP"/>
    <property type="match status" value="1"/>
</dbReference>
<dbReference type="GeneTree" id="ENSGT00940000165627"/>
<proteinExistence type="predicted"/>
<dbReference type="PROSITE" id="PS50950">
    <property type="entry name" value="ZF_THAP"/>
    <property type="match status" value="1"/>
</dbReference>
<dbReference type="PANTHER" id="PTHR47696:SF1">
    <property type="entry name" value="THAP DOMAIN-CONTAINING PROTEIN 2"/>
    <property type="match status" value="1"/>
</dbReference>
<keyword evidence="4 5" id="KW-0238">DNA-binding</keyword>
<keyword evidence="3" id="KW-0862">Zinc</keyword>
<dbReference type="InterPro" id="IPR006612">
    <property type="entry name" value="THAP_Znf"/>
</dbReference>
<dbReference type="GO" id="GO:0008270">
    <property type="term" value="F:zinc ion binding"/>
    <property type="evidence" value="ECO:0007669"/>
    <property type="project" value="UniProtKB-KW"/>
</dbReference>
<keyword evidence="1" id="KW-0479">Metal-binding</keyword>
<evidence type="ECO:0000256" key="5">
    <source>
        <dbReference type="PROSITE-ProRule" id="PRU00309"/>
    </source>
</evidence>
<keyword evidence="8" id="KW-1185">Reference proteome</keyword>
<dbReference type="SUPFAM" id="SSF57716">
    <property type="entry name" value="Glucocorticoid receptor-like (DNA-binding domain)"/>
    <property type="match status" value="1"/>
</dbReference>
<dbReference type="PANTHER" id="PTHR47696">
    <property type="entry name" value="THAP DOMAIN-CONTAINING PROTEIN 2"/>
    <property type="match status" value="1"/>
</dbReference>
<reference evidence="7" key="1">
    <citation type="submission" date="2025-08" db="UniProtKB">
        <authorList>
            <consortium name="Ensembl"/>
        </authorList>
    </citation>
    <scope>IDENTIFICATION</scope>
</reference>
<dbReference type="Ensembl" id="ENSGMOT00000054617.1">
    <property type="protein sequence ID" value="ENSGMOP00000060518.1"/>
    <property type="gene ID" value="ENSGMOG00000036701.1"/>
</dbReference>
<evidence type="ECO:0000256" key="1">
    <source>
        <dbReference type="ARBA" id="ARBA00022723"/>
    </source>
</evidence>
<dbReference type="GO" id="GO:0003677">
    <property type="term" value="F:DNA binding"/>
    <property type="evidence" value="ECO:0007669"/>
    <property type="project" value="UniProtKB-UniRule"/>
</dbReference>